<accession>A0A839TQ00</accession>
<proteinExistence type="predicted"/>
<name>A0A839TQ00_9BACL</name>
<protein>
    <submittedName>
        <fullName evidence="1">Uncharacterized protein</fullName>
    </submittedName>
</protein>
<evidence type="ECO:0000313" key="2">
    <source>
        <dbReference type="Proteomes" id="UP000517523"/>
    </source>
</evidence>
<evidence type="ECO:0000313" key="1">
    <source>
        <dbReference type="EMBL" id="MBB3126827.1"/>
    </source>
</evidence>
<dbReference type="AlphaFoldDB" id="A0A839TQ00"/>
<gene>
    <name evidence="1" type="ORF">FHS19_001481</name>
</gene>
<dbReference type="EMBL" id="JACHXJ010000001">
    <property type="protein sequence ID" value="MBB3126827.1"/>
    <property type="molecule type" value="Genomic_DNA"/>
</dbReference>
<sequence>MTMKIAQLLGKFRNRAVDDRVNRHG</sequence>
<reference evidence="1 2" key="1">
    <citation type="submission" date="2020-08" db="EMBL/GenBank/DDBJ databases">
        <title>Genomic Encyclopedia of Type Strains, Phase III (KMG-III): the genomes of soil and plant-associated and newly described type strains.</title>
        <authorList>
            <person name="Whitman W."/>
        </authorList>
    </citation>
    <scope>NUCLEOTIDE SEQUENCE [LARGE SCALE GENOMIC DNA]</scope>
    <source>
        <strain evidence="1 2">CECT 5831</strain>
    </source>
</reference>
<comment type="caution">
    <text evidence="1">The sequence shown here is derived from an EMBL/GenBank/DDBJ whole genome shotgun (WGS) entry which is preliminary data.</text>
</comment>
<dbReference type="Proteomes" id="UP000517523">
    <property type="component" value="Unassembled WGS sequence"/>
</dbReference>
<organism evidence="1 2">
    <name type="scientific">Paenibacillus rhizosphaerae</name>
    <dbReference type="NCBI Taxonomy" id="297318"/>
    <lineage>
        <taxon>Bacteria</taxon>
        <taxon>Bacillati</taxon>
        <taxon>Bacillota</taxon>
        <taxon>Bacilli</taxon>
        <taxon>Bacillales</taxon>
        <taxon>Paenibacillaceae</taxon>
        <taxon>Paenibacillus</taxon>
    </lineage>
</organism>